<organism evidence="1 2">
    <name type="scientific">Trifolium pratense</name>
    <name type="common">Red clover</name>
    <dbReference type="NCBI Taxonomy" id="57577"/>
    <lineage>
        <taxon>Eukaryota</taxon>
        <taxon>Viridiplantae</taxon>
        <taxon>Streptophyta</taxon>
        <taxon>Embryophyta</taxon>
        <taxon>Tracheophyta</taxon>
        <taxon>Spermatophyta</taxon>
        <taxon>Magnoliopsida</taxon>
        <taxon>eudicotyledons</taxon>
        <taxon>Gunneridae</taxon>
        <taxon>Pentapetalae</taxon>
        <taxon>rosids</taxon>
        <taxon>fabids</taxon>
        <taxon>Fabales</taxon>
        <taxon>Fabaceae</taxon>
        <taxon>Papilionoideae</taxon>
        <taxon>50 kb inversion clade</taxon>
        <taxon>NPAAA clade</taxon>
        <taxon>Hologalegina</taxon>
        <taxon>IRL clade</taxon>
        <taxon>Trifolieae</taxon>
        <taxon>Trifolium</taxon>
    </lineage>
</organism>
<protein>
    <submittedName>
        <fullName evidence="1">Uncharacterized protein</fullName>
    </submittedName>
</protein>
<dbReference type="AlphaFoldDB" id="A0A2K3PP40"/>
<gene>
    <name evidence="1" type="ORF">L195_g013757</name>
</gene>
<accession>A0A2K3PP40</accession>
<dbReference type="EMBL" id="ASHM01009010">
    <property type="protein sequence ID" value="PNY17024.1"/>
    <property type="molecule type" value="Genomic_DNA"/>
</dbReference>
<evidence type="ECO:0000313" key="2">
    <source>
        <dbReference type="Proteomes" id="UP000236291"/>
    </source>
</evidence>
<comment type="caution">
    <text evidence="1">The sequence shown here is derived from an EMBL/GenBank/DDBJ whole genome shotgun (WGS) entry which is preliminary data.</text>
</comment>
<name>A0A2K3PP40_TRIPR</name>
<dbReference type="Proteomes" id="UP000236291">
    <property type="component" value="Unassembled WGS sequence"/>
</dbReference>
<reference evidence="1 2" key="2">
    <citation type="journal article" date="2017" name="Front. Plant Sci.">
        <title>Gene Classification and Mining of Molecular Markers Useful in Red Clover (Trifolium pratense) Breeding.</title>
        <authorList>
            <person name="Istvanek J."/>
            <person name="Dluhosova J."/>
            <person name="Dluhos P."/>
            <person name="Patkova L."/>
            <person name="Nedelnik J."/>
            <person name="Repkova J."/>
        </authorList>
    </citation>
    <scope>NUCLEOTIDE SEQUENCE [LARGE SCALE GENOMIC DNA]</scope>
    <source>
        <strain evidence="2">cv. Tatra</strain>
        <tissue evidence="1">Young leaves</tissue>
    </source>
</reference>
<evidence type="ECO:0000313" key="1">
    <source>
        <dbReference type="EMBL" id="PNY17024.1"/>
    </source>
</evidence>
<sequence>MIKRSRRKKELGKDEDRARKTVKKRLTTTVTALTVTGEENCSFLKAVSARVIRVLDQGLTDTTCWQKYGETVTVRRWCIVDREQQNVDAEI</sequence>
<proteinExistence type="predicted"/>
<reference evidence="1 2" key="1">
    <citation type="journal article" date="2014" name="Am. J. Bot.">
        <title>Genome assembly and annotation for red clover (Trifolium pratense; Fabaceae).</title>
        <authorList>
            <person name="Istvanek J."/>
            <person name="Jaros M."/>
            <person name="Krenek A."/>
            <person name="Repkova J."/>
        </authorList>
    </citation>
    <scope>NUCLEOTIDE SEQUENCE [LARGE SCALE GENOMIC DNA]</scope>
    <source>
        <strain evidence="2">cv. Tatra</strain>
        <tissue evidence="1">Young leaves</tissue>
    </source>
</reference>